<dbReference type="GeneID" id="19467187"/>
<keyword evidence="4" id="KW-0805">Transcription regulation</keyword>
<dbReference type="eggNOG" id="ENOG502SC5V">
    <property type="taxonomic scope" value="Eukaryota"/>
</dbReference>
<dbReference type="PROSITE" id="PS00036">
    <property type="entry name" value="BZIP_BASIC"/>
    <property type="match status" value="1"/>
</dbReference>
<dbReference type="InterPro" id="IPR050936">
    <property type="entry name" value="AP-1-like"/>
</dbReference>
<dbReference type="EMBL" id="KE145373">
    <property type="protein sequence ID" value="EPE24286.1"/>
    <property type="molecule type" value="Genomic_DNA"/>
</dbReference>
<feature type="compositionally biased region" description="Basic and acidic residues" evidence="9">
    <location>
        <begin position="139"/>
        <end position="151"/>
    </location>
</feature>
<evidence type="ECO:0000256" key="8">
    <source>
        <dbReference type="ARBA" id="ARBA00044067"/>
    </source>
</evidence>
<keyword evidence="6" id="KW-0804">Transcription</keyword>
<sequence length="315" mass="33560">MQSQVRSTPSLSALPLPSAGCFEDAARNTTSSVAHRPLDHANAVASSNRSTCASYALPDCVGPTGYLRAQLAAVISTSQTQQPQAQHPQQHGGPPHGYNEVPASSSASPHEHNIDPSIGGPGGMMSAGGGDSGGDDNLGDGRKGGKRELSQSKRAAQNRAAQRAFRQRKEGYIKKLEEQVRGMHALEDNYKSIQSENYSLREYIIHLQSRLIESQGEFPQPPPNVNLNHPSDVTRSHDGAPVAAMSGMNTLNANAARNLAAASLNSNAKHAHEEPHNYDHKRFKDAATEEAADEDIIRSQLQASADGLPAPAMQS</sequence>
<dbReference type="KEGG" id="glz:GLAREA_08137"/>
<evidence type="ECO:0000256" key="6">
    <source>
        <dbReference type="ARBA" id="ARBA00023163"/>
    </source>
</evidence>
<dbReference type="GO" id="GO:0001228">
    <property type="term" value="F:DNA-binding transcription activator activity, RNA polymerase II-specific"/>
    <property type="evidence" value="ECO:0007669"/>
    <property type="project" value="TreeGrafter"/>
</dbReference>
<dbReference type="InterPro" id="IPR004827">
    <property type="entry name" value="bZIP"/>
</dbReference>
<dbReference type="OMA" id="HALEDNY"/>
<protein>
    <recommendedName>
        <fullName evidence="8">Putative transcription factor kapC</fullName>
    </recommendedName>
</protein>
<accession>S3CWW1</accession>
<evidence type="ECO:0000256" key="3">
    <source>
        <dbReference type="ARBA" id="ARBA00007163"/>
    </source>
</evidence>
<dbReference type="PANTHER" id="PTHR40621">
    <property type="entry name" value="TRANSCRIPTION FACTOR KAPC-RELATED"/>
    <property type="match status" value="1"/>
</dbReference>
<dbReference type="RefSeq" id="XP_008088374.1">
    <property type="nucleotide sequence ID" value="XM_008090183.1"/>
</dbReference>
<dbReference type="SMART" id="SM00338">
    <property type="entry name" value="BRLZ"/>
    <property type="match status" value="1"/>
</dbReference>
<evidence type="ECO:0000256" key="1">
    <source>
        <dbReference type="ARBA" id="ARBA00004049"/>
    </source>
</evidence>
<feature type="compositionally biased region" description="Low complexity" evidence="9">
    <location>
        <begin position="154"/>
        <end position="164"/>
    </location>
</feature>
<dbReference type="OrthoDB" id="2593073at2759"/>
<evidence type="ECO:0000259" key="10">
    <source>
        <dbReference type="PROSITE" id="PS00036"/>
    </source>
</evidence>
<dbReference type="SUPFAM" id="SSF57959">
    <property type="entry name" value="Leucine zipper domain"/>
    <property type="match status" value="1"/>
</dbReference>
<comment type="similarity">
    <text evidence="3">Belongs to the bZIP family.</text>
</comment>
<feature type="domain" description="BZIP" evidence="10">
    <location>
        <begin position="153"/>
        <end position="168"/>
    </location>
</feature>
<proteinExistence type="inferred from homology"/>
<evidence type="ECO:0000313" key="12">
    <source>
        <dbReference type="Proteomes" id="UP000016922"/>
    </source>
</evidence>
<dbReference type="GO" id="GO:0090575">
    <property type="term" value="C:RNA polymerase II transcription regulator complex"/>
    <property type="evidence" value="ECO:0007669"/>
    <property type="project" value="TreeGrafter"/>
</dbReference>
<dbReference type="InterPro" id="IPR046347">
    <property type="entry name" value="bZIP_sf"/>
</dbReference>
<evidence type="ECO:0000256" key="9">
    <source>
        <dbReference type="SAM" id="MobiDB-lite"/>
    </source>
</evidence>
<evidence type="ECO:0000256" key="2">
    <source>
        <dbReference type="ARBA" id="ARBA00004123"/>
    </source>
</evidence>
<evidence type="ECO:0000256" key="5">
    <source>
        <dbReference type="ARBA" id="ARBA00023125"/>
    </source>
</evidence>
<feature type="compositionally biased region" description="Gly residues" evidence="9">
    <location>
        <begin position="119"/>
        <end position="132"/>
    </location>
</feature>
<comment type="function">
    <text evidence="1">Putative transcription factor.</text>
</comment>
<dbReference type="Gene3D" id="1.20.5.170">
    <property type="match status" value="1"/>
</dbReference>
<name>S3CWW1_GLAL2</name>
<evidence type="ECO:0000256" key="4">
    <source>
        <dbReference type="ARBA" id="ARBA00023015"/>
    </source>
</evidence>
<dbReference type="Proteomes" id="UP000016922">
    <property type="component" value="Unassembled WGS sequence"/>
</dbReference>
<keyword evidence="5" id="KW-0238">DNA-binding</keyword>
<comment type="subcellular location">
    <subcellularLocation>
        <location evidence="2">Nucleus</location>
    </subcellularLocation>
</comment>
<dbReference type="PANTHER" id="PTHR40621:SF11">
    <property type="entry name" value="TRANSCRIPTION FACTOR KAPC-RELATED"/>
    <property type="match status" value="1"/>
</dbReference>
<reference evidence="11 12" key="1">
    <citation type="journal article" date="2013" name="BMC Genomics">
        <title>Genomics-driven discovery of the pneumocandin biosynthetic gene cluster in the fungus Glarea lozoyensis.</title>
        <authorList>
            <person name="Chen L."/>
            <person name="Yue Q."/>
            <person name="Zhang X."/>
            <person name="Xiang M."/>
            <person name="Wang C."/>
            <person name="Li S."/>
            <person name="Che Y."/>
            <person name="Ortiz-Lopez F.J."/>
            <person name="Bills G.F."/>
            <person name="Liu X."/>
            <person name="An Z."/>
        </authorList>
    </citation>
    <scope>NUCLEOTIDE SEQUENCE [LARGE SCALE GENOMIC DNA]</scope>
    <source>
        <strain evidence="12">ATCC 20868 / MF5171</strain>
    </source>
</reference>
<feature type="region of interest" description="Disordered" evidence="9">
    <location>
        <begin position="77"/>
        <end position="166"/>
    </location>
</feature>
<dbReference type="AlphaFoldDB" id="S3CWW1"/>
<feature type="compositionally biased region" description="Basic and acidic residues" evidence="9">
    <location>
        <begin position="270"/>
        <end position="287"/>
    </location>
</feature>
<feature type="compositionally biased region" description="Low complexity" evidence="9">
    <location>
        <begin position="79"/>
        <end position="97"/>
    </location>
</feature>
<feature type="region of interest" description="Disordered" evidence="9">
    <location>
        <begin position="266"/>
        <end position="315"/>
    </location>
</feature>
<dbReference type="Pfam" id="PF00170">
    <property type="entry name" value="bZIP_1"/>
    <property type="match status" value="1"/>
</dbReference>
<keyword evidence="12" id="KW-1185">Reference proteome</keyword>
<dbReference type="GO" id="GO:0000976">
    <property type="term" value="F:transcription cis-regulatory region binding"/>
    <property type="evidence" value="ECO:0007669"/>
    <property type="project" value="InterPro"/>
</dbReference>
<dbReference type="CDD" id="cd14688">
    <property type="entry name" value="bZIP_YAP"/>
    <property type="match status" value="1"/>
</dbReference>
<dbReference type="HOGENOM" id="CLU_050914_2_1_1"/>
<gene>
    <name evidence="11" type="ORF">GLAREA_08137</name>
</gene>
<evidence type="ECO:0000256" key="7">
    <source>
        <dbReference type="ARBA" id="ARBA00023242"/>
    </source>
</evidence>
<organism evidence="11 12">
    <name type="scientific">Glarea lozoyensis (strain ATCC 20868 / MF5171)</name>
    <dbReference type="NCBI Taxonomy" id="1116229"/>
    <lineage>
        <taxon>Eukaryota</taxon>
        <taxon>Fungi</taxon>
        <taxon>Dikarya</taxon>
        <taxon>Ascomycota</taxon>
        <taxon>Pezizomycotina</taxon>
        <taxon>Leotiomycetes</taxon>
        <taxon>Helotiales</taxon>
        <taxon>Helotiaceae</taxon>
        <taxon>Glarea</taxon>
    </lineage>
</organism>
<evidence type="ECO:0000313" key="11">
    <source>
        <dbReference type="EMBL" id="EPE24286.1"/>
    </source>
</evidence>
<keyword evidence="7" id="KW-0539">Nucleus</keyword>